<sequence>MARSSGGEEEMESTESMAEARKLIRDLRQKTKVQTQQLIAWKRAYKMQEALVWRLQREKADQLKFLSSKLLLFESRLIRKQKDISTLLSHRENIIHRQQRIIESLANRLVDNGLEIPHNELSEFDNNLLDLESLNDSDSAVIMEDVDSDSNISHIPRFRSTNPDGVTVVRSVSDAIDPNLKYTTRRCNGFLRRPEILETVYSVEEDADNDNQGNDNKNDAIKKRDAFASQKSEKAVFQIEDSTTDSISKNRLMDISDNNQEKFFKCSSVDDSEKSNNAVNQVTTYNRVMSNHRSVTKPKDVKYKRINKAKSKSLEELRGRLKNWVEQGSKLTGLSLEHSQSYA</sequence>
<dbReference type="AlphaFoldDB" id="A0AAN7SPP3"/>
<dbReference type="EMBL" id="JARPUR010000002">
    <property type="protein sequence ID" value="KAK4881563.1"/>
    <property type="molecule type" value="Genomic_DNA"/>
</dbReference>
<dbReference type="Proteomes" id="UP001353858">
    <property type="component" value="Unassembled WGS sequence"/>
</dbReference>
<protein>
    <submittedName>
        <fullName evidence="1">Uncharacterized protein</fullName>
    </submittedName>
</protein>
<gene>
    <name evidence="1" type="ORF">RN001_004882</name>
</gene>
<comment type="caution">
    <text evidence="1">The sequence shown here is derived from an EMBL/GenBank/DDBJ whole genome shotgun (WGS) entry which is preliminary data.</text>
</comment>
<reference evidence="2" key="1">
    <citation type="submission" date="2023-01" db="EMBL/GenBank/DDBJ databases">
        <title>Key to firefly adult light organ development and bioluminescence: homeobox transcription factors regulate luciferase expression and transportation to peroxisome.</title>
        <authorList>
            <person name="Fu X."/>
        </authorList>
    </citation>
    <scope>NUCLEOTIDE SEQUENCE [LARGE SCALE GENOMIC DNA]</scope>
</reference>
<accession>A0AAN7SPP3</accession>
<proteinExistence type="predicted"/>
<evidence type="ECO:0000313" key="1">
    <source>
        <dbReference type="EMBL" id="KAK4881563.1"/>
    </source>
</evidence>
<keyword evidence="2" id="KW-1185">Reference proteome</keyword>
<evidence type="ECO:0000313" key="2">
    <source>
        <dbReference type="Proteomes" id="UP001353858"/>
    </source>
</evidence>
<name>A0AAN7SPP3_9COLE</name>
<organism evidence="1 2">
    <name type="scientific">Aquatica leii</name>
    <dbReference type="NCBI Taxonomy" id="1421715"/>
    <lineage>
        <taxon>Eukaryota</taxon>
        <taxon>Metazoa</taxon>
        <taxon>Ecdysozoa</taxon>
        <taxon>Arthropoda</taxon>
        <taxon>Hexapoda</taxon>
        <taxon>Insecta</taxon>
        <taxon>Pterygota</taxon>
        <taxon>Neoptera</taxon>
        <taxon>Endopterygota</taxon>
        <taxon>Coleoptera</taxon>
        <taxon>Polyphaga</taxon>
        <taxon>Elateriformia</taxon>
        <taxon>Elateroidea</taxon>
        <taxon>Lampyridae</taxon>
        <taxon>Luciolinae</taxon>
        <taxon>Aquatica</taxon>
    </lineage>
</organism>